<dbReference type="EMBL" id="CP144098">
    <property type="protein sequence ID" value="WWC85160.1"/>
    <property type="molecule type" value="Genomic_DNA"/>
</dbReference>
<dbReference type="AlphaFoldDB" id="A0AAX4JKX3"/>
<dbReference type="RefSeq" id="XP_066071923.1">
    <property type="nucleotide sequence ID" value="XM_066215826.1"/>
</dbReference>
<dbReference type="Proteomes" id="UP001355207">
    <property type="component" value="Chromosome 1"/>
</dbReference>
<evidence type="ECO:0000313" key="1">
    <source>
        <dbReference type="EMBL" id="WWC85160.1"/>
    </source>
</evidence>
<accession>A0AAX4JKX3</accession>
<reference evidence="1 2" key="1">
    <citation type="submission" date="2024-01" db="EMBL/GenBank/DDBJ databases">
        <title>Comparative genomics of Cryptococcus and Kwoniella reveals pathogenesis evolution and contrasting modes of karyotype evolution via chromosome fusion or intercentromeric recombination.</title>
        <authorList>
            <person name="Coelho M.A."/>
            <person name="David-Palma M."/>
            <person name="Shea T."/>
            <person name="Bowers K."/>
            <person name="McGinley-Smith S."/>
            <person name="Mohammad A.W."/>
            <person name="Gnirke A."/>
            <person name="Yurkov A.M."/>
            <person name="Nowrousian M."/>
            <person name="Sun S."/>
            <person name="Cuomo C.A."/>
            <person name="Heitman J."/>
        </authorList>
    </citation>
    <scope>NUCLEOTIDE SEQUENCE [LARGE SCALE GENOMIC DNA]</scope>
    <source>
        <strain evidence="1 2">CBS 6074</strain>
    </source>
</reference>
<sequence>MPLLLSRARHILQPLKPITLSIGFSFIVPVRLFNTGSTDPNQIRCTRRLIRQPSPAASRESPYPIVFLRMKGLEGFEEEEEWVDWSAMFAERGYTSVEIDISLPESSSSSSSVSVSVSDIQEIQRQEESQISIMNKVLSTEIRLLSIPFPPLIISKGISTLLAQSFIEDFPCSGLILINPIPDEDPRSNSTKEIQTASSFKWPTFKYEPHFPIYILSTQENLLNLSTKNRLIRDYGHLPNDPSSKQTGSWFRTKSKGIEIGVSNSTKIDENGRIQVERWMDTQGF</sequence>
<protein>
    <submittedName>
        <fullName evidence="1">Uncharacterized protein</fullName>
    </submittedName>
</protein>
<name>A0AAX4JKX3_9TREE</name>
<proteinExistence type="predicted"/>
<organism evidence="1 2">
    <name type="scientific">Kwoniella dendrophila CBS 6074</name>
    <dbReference type="NCBI Taxonomy" id="1295534"/>
    <lineage>
        <taxon>Eukaryota</taxon>
        <taxon>Fungi</taxon>
        <taxon>Dikarya</taxon>
        <taxon>Basidiomycota</taxon>
        <taxon>Agaricomycotina</taxon>
        <taxon>Tremellomycetes</taxon>
        <taxon>Tremellales</taxon>
        <taxon>Cryptococcaceae</taxon>
        <taxon>Kwoniella</taxon>
    </lineage>
</organism>
<keyword evidence="2" id="KW-1185">Reference proteome</keyword>
<dbReference type="GeneID" id="91090689"/>
<evidence type="ECO:0000313" key="2">
    <source>
        <dbReference type="Proteomes" id="UP001355207"/>
    </source>
</evidence>
<gene>
    <name evidence="1" type="ORF">L201_000017</name>
</gene>